<dbReference type="AlphaFoldDB" id="A0A7I8JWM2"/>
<dbReference type="OrthoDB" id="786837at2759"/>
<dbReference type="PANTHER" id="PTHR31865">
    <property type="entry name" value="OSJNBA0071G03.3 PROTEIN"/>
    <property type="match status" value="1"/>
</dbReference>
<accession>A0A7I8JWM2</accession>
<protein>
    <submittedName>
        <fullName evidence="3">Uncharacterized protein</fullName>
    </submittedName>
</protein>
<dbReference type="EMBL" id="LR746264">
    <property type="protein sequence ID" value="CAA7388230.1"/>
    <property type="molecule type" value="Genomic_DNA"/>
</dbReference>
<keyword evidence="4" id="KW-1185">Reference proteome</keyword>
<organism evidence="3 4">
    <name type="scientific">Spirodela intermedia</name>
    <name type="common">Intermediate duckweed</name>
    <dbReference type="NCBI Taxonomy" id="51605"/>
    <lineage>
        <taxon>Eukaryota</taxon>
        <taxon>Viridiplantae</taxon>
        <taxon>Streptophyta</taxon>
        <taxon>Embryophyta</taxon>
        <taxon>Tracheophyta</taxon>
        <taxon>Spermatophyta</taxon>
        <taxon>Magnoliopsida</taxon>
        <taxon>Liliopsida</taxon>
        <taxon>Araceae</taxon>
        <taxon>Lemnoideae</taxon>
        <taxon>Spirodela</taxon>
    </lineage>
</organism>
<reference evidence="3" key="1">
    <citation type="submission" date="2020-02" db="EMBL/GenBank/DDBJ databases">
        <authorList>
            <person name="Scholz U."/>
            <person name="Mascher M."/>
            <person name="Fiebig A."/>
        </authorList>
    </citation>
    <scope>NUCLEOTIDE SEQUENCE</scope>
</reference>
<sequence length="193" mass="20291">MASDEAMTSRLRSSMRGLAVDGGGSCESLPGRCGRRRRGAPASLMWEKEYASDPEIGSRDEVSSSSSRRHHHDGSCGGTRERRLDRAWEMKRCNDGHRGGGGGGSACVVIRQSGPGAGSIYMDMEEVKACRDLGLELPCDWTVEIPSGAFSPVSPVSISSPSSDAEDVKASLRVWAQAVALASASAAASCLSI</sequence>
<evidence type="ECO:0000256" key="1">
    <source>
        <dbReference type="SAM" id="MobiDB-lite"/>
    </source>
</evidence>
<gene>
    <name evidence="2" type="ORF">SI7747_01000420</name>
    <name evidence="3" type="ORF">SI8410_01000498</name>
</gene>
<evidence type="ECO:0000313" key="2">
    <source>
        <dbReference type="EMBL" id="CAA2614017.1"/>
    </source>
</evidence>
<dbReference type="PANTHER" id="PTHR31865:SF5">
    <property type="entry name" value="OS05G0140300 PROTEIN"/>
    <property type="match status" value="1"/>
</dbReference>
<dbReference type="EMBL" id="LR743588">
    <property type="protein sequence ID" value="CAA2614017.1"/>
    <property type="molecule type" value="Genomic_DNA"/>
</dbReference>
<name>A0A7I8JWM2_SPIIN</name>
<feature type="compositionally biased region" description="Basic and acidic residues" evidence="1">
    <location>
        <begin position="46"/>
        <end position="62"/>
    </location>
</feature>
<proteinExistence type="predicted"/>
<evidence type="ECO:0000313" key="3">
    <source>
        <dbReference type="EMBL" id="CAA7388230.1"/>
    </source>
</evidence>
<feature type="region of interest" description="Disordered" evidence="1">
    <location>
        <begin position="1"/>
        <end position="80"/>
    </location>
</feature>
<evidence type="ECO:0000313" key="4">
    <source>
        <dbReference type="Proteomes" id="UP000663760"/>
    </source>
</evidence>
<dbReference type="Proteomes" id="UP000663760">
    <property type="component" value="Chromosome 1"/>
</dbReference>